<accession>A0ABT6H2I3</accession>
<organism evidence="1 2">
    <name type="scientific">Ectobacillus antri</name>
    <dbReference type="NCBI Taxonomy" id="2486280"/>
    <lineage>
        <taxon>Bacteria</taxon>
        <taxon>Bacillati</taxon>
        <taxon>Bacillota</taxon>
        <taxon>Bacilli</taxon>
        <taxon>Bacillales</taxon>
        <taxon>Bacillaceae</taxon>
        <taxon>Ectobacillus</taxon>
    </lineage>
</organism>
<name>A0ABT6H2I3_9BACI</name>
<proteinExistence type="predicted"/>
<evidence type="ECO:0000313" key="1">
    <source>
        <dbReference type="EMBL" id="MDG5752840.1"/>
    </source>
</evidence>
<sequence>MMKKRAILIVLVAMQLIVLFVMAGLRYYTKENGTDLILLTEPVDLKQMVYEDTVYLTYDAQRISWSKWEGKTSLKDGEPIYVLFEKKGDIYEPTRVSREKMKGIVLRAKYQYNDTGFMHVTYGMERYRFSPNTKIESGERKWQVYIKTSPYHQFVTRILP</sequence>
<comment type="caution">
    <text evidence="1">The sequence shown here is derived from an EMBL/GenBank/DDBJ whole genome shotgun (WGS) entry which is preliminary data.</text>
</comment>
<evidence type="ECO:0000313" key="2">
    <source>
        <dbReference type="Proteomes" id="UP001218246"/>
    </source>
</evidence>
<protein>
    <submittedName>
        <fullName evidence="1">GDYXXLXY domain-containing protein</fullName>
    </submittedName>
</protein>
<dbReference type="Proteomes" id="UP001218246">
    <property type="component" value="Unassembled WGS sequence"/>
</dbReference>
<keyword evidence="2" id="KW-1185">Reference proteome</keyword>
<dbReference type="EMBL" id="JARULN010000001">
    <property type="protein sequence ID" value="MDG5752840.1"/>
    <property type="molecule type" value="Genomic_DNA"/>
</dbReference>
<reference evidence="1 2" key="1">
    <citation type="submission" date="2023-04" db="EMBL/GenBank/DDBJ databases">
        <title>Ectobacillus antri isolated from activated sludge.</title>
        <authorList>
            <person name="Yan P."/>
            <person name="Liu X."/>
        </authorList>
    </citation>
    <scope>NUCLEOTIDE SEQUENCE [LARGE SCALE GENOMIC DNA]</scope>
    <source>
        <strain evidence="1 2">C18H</strain>
    </source>
</reference>
<dbReference type="RefSeq" id="WP_278017932.1">
    <property type="nucleotide sequence ID" value="NZ_JARRRY010000001.1"/>
</dbReference>
<dbReference type="InterPro" id="IPR025833">
    <property type="entry name" value="GDYXXLXY"/>
</dbReference>
<gene>
    <name evidence="1" type="ORF">P6P90_02345</name>
</gene>
<dbReference type="Pfam" id="PF14345">
    <property type="entry name" value="GDYXXLXY"/>
    <property type="match status" value="1"/>
</dbReference>